<feature type="non-terminal residue" evidence="2">
    <location>
        <position position="1"/>
    </location>
</feature>
<keyword evidence="1" id="KW-1133">Transmembrane helix</keyword>
<organism evidence="2 3">
    <name type="scientific">Cichlidogyrus casuarinus</name>
    <dbReference type="NCBI Taxonomy" id="1844966"/>
    <lineage>
        <taxon>Eukaryota</taxon>
        <taxon>Metazoa</taxon>
        <taxon>Spiralia</taxon>
        <taxon>Lophotrochozoa</taxon>
        <taxon>Platyhelminthes</taxon>
        <taxon>Monogenea</taxon>
        <taxon>Monopisthocotylea</taxon>
        <taxon>Dactylogyridea</taxon>
        <taxon>Ancyrocephalidae</taxon>
        <taxon>Cichlidogyrus</taxon>
    </lineage>
</organism>
<comment type="caution">
    <text evidence="2">The sequence shown here is derived from an EMBL/GenBank/DDBJ whole genome shotgun (WGS) entry which is preliminary data.</text>
</comment>
<proteinExistence type="predicted"/>
<accession>A0ABD2PN44</accession>
<dbReference type="Proteomes" id="UP001626550">
    <property type="component" value="Unassembled WGS sequence"/>
</dbReference>
<keyword evidence="3" id="KW-1185">Reference proteome</keyword>
<keyword evidence="1" id="KW-0472">Membrane</keyword>
<evidence type="ECO:0000313" key="3">
    <source>
        <dbReference type="Proteomes" id="UP001626550"/>
    </source>
</evidence>
<dbReference type="AlphaFoldDB" id="A0ABD2PN44"/>
<evidence type="ECO:0000256" key="1">
    <source>
        <dbReference type="SAM" id="Phobius"/>
    </source>
</evidence>
<dbReference type="EMBL" id="JBJKFK010004520">
    <property type="protein sequence ID" value="KAL3308926.1"/>
    <property type="molecule type" value="Genomic_DNA"/>
</dbReference>
<reference evidence="2 3" key="1">
    <citation type="submission" date="2024-11" db="EMBL/GenBank/DDBJ databases">
        <title>Adaptive evolution of stress response genes in parasites aligns with host niche diversity.</title>
        <authorList>
            <person name="Hahn C."/>
            <person name="Resl P."/>
        </authorList>
    </citation>
    <scope>NUCLEOTIDE SEQUENCE [LARGE SCALE GENOMIC DNA]</scope>
    <source>
        <strain evidence="2">EGGRZ-B1_66</strain>
        <tissue evidence="2">Body</tissue>
    </source>
</reference>
<protein>
    <submittedName>
        <fullName evidence="2">Uncharacterized protein</fullName>
    </submittedName>
</protein>
<name>A0ABD2PN44_9PLAT</name>
<gene>
    <name evidence="2" type="ORF">Ciccas_012536</name>
</gene>
<sequence>ASQSHLSPECDKCTKQNGLCYDLNNDDQADGCKCPLERSHQAQDKVTQLQTPCEVKHRELSVDCNNGYVTICYSPHFAEPYDSLESDLRKGTAVARLATTLGFMQKQNTLDTCELVSLTTLQSSSSTSSDGELPYGNNYTRFCKEVDTLNLQAEKHCGIRSYNLSVSCYFFLLLFSSLLCLSGCPAILFLLFFYFSSTRQQILIKSNDAGRGVFPLFN</sequence>
<evidence type="ECO:0000313" key="2">
    <source>
        <dbReference type="EMBL" id="KAL3308926.1"/>
    </source>
</evidence>
<feature type="transmembrane region" description="Helical" evidence="1">
    <location>
        <begin position="169"/>
        <end position="195"/>
    </location>
</feature>
<keyword evidence="1" id="KW-0812">Transmembrane</keyword>